<evidence type="ECO:0000313" key="8">
    <source>
        <dbReference type="Proteomes" id="UP000805614"/>
    </source>
</evidence>
<organism evidence="7 8">
    <name type="scientific">Actinomadura alba</name>
    <dbReference type="NCBI Taxonomy" id="406431"/>
    <lineage>
        <taxon>Bacteria</taxon>
        <taxon>Bacillati</taxon>
        <taxon>Actinomycetota</taxon>
        <taxon>Actinomycetes</taxon>
        <taxon>Streptosporangiales</taxon>
        <taxon>Thermomonosporaceae</taxon>
        <taxon>Actinomadura</taxon>
    </lineage>
</organism>
<evidence type="ECO:0000256" key="3">
    <source>
        <dbReference type="ARBA" id="ARBA00023027"/>
    </source>
</evidence>
<sequence>MSQQKIVVTGATFPEAVTQRLHARGLTVVTVAGNLDEEGVVRELDGAWGYVLGGSERIGKEAWRRLPELKVVCFLGTGYSTFLELPEDRGPVRFTYTPHANAVAVAEFGIGLMLDVVRRISTRAVGVGHGRWNEDSTPSLVGAKLGIVGMGHIGREVARMAKGAFGMDVHYWNRTPRPELSDLGYTAADTVKDLCAQVDVLSVNCDYEPGGNDGIVGAAELAALDGGHLVCTSRAELVDPTALRDALRSGSLKGAAIDGYYREPTPTAEDDPYGLIALVPDKITITPHCAYLSTQAIRKMADMTAANLLAVASGEHPPYEIP</sequence>
<dbReference type="InterPro" id="IPR050223">
    <property type="entry name" value="D-isomer_2-hydroxyacid_DH"/>
</dbReference>
<dbReference type="CDD" id="cd05198">
    <property type="entry name" value="formate_dh_like"/>
    <property type="match status" value="1"/>
</dbReference>
<name>A0ABR7LPD2_9ACTN</name>
<dbReference type="InterPro" id="IPR006139">
    <property type="entry name" value="D-isomer_2_OHA_DH_cat_dom"/>
</dbReference>
<keyword evidence="2 4" id="KW-0560">Oxidoreductase</keyword>
<accession>A0ABR7LPD2</accession>
<dbReference type="SUPFAM" id="SSF51735">
    <property type="entry name" value="NAD(P)-binding Rossmann-fold domains"/>
    <property type="match status" value="1"/>
</dbReference>
<evidence type="ECO:0000256" key="4">
    <source>
        <dbReference type="RuleBase" id="RU003719"/>
    </source>
</evidence>
<dbReference type="InterPro" id="IPR029752">
    <property type="entry name" value="D-isomer_DH_CS1"/>
</dbReference>
<dbReference type="PROSITE" id="PS00065">
    <property type="entry name" value="D_2_HYDROXYACID_DH_1"/>
    <property type="match status" value="1"/>
</dbReference>
<dbReference type="Pfam" id="PF00389">
    <property type="entry name" value="2-Hacid_dh"/>
    <property type="match status" value="1"/>
</dbReference>
<dbReference type="InterPro" id="IPR006140">
    <property type="entry name" value="D-isomer_DH_NAD-bd"/>
</dbReference>
<feature type="domain" description="D-isomer specific 2-hydroxyacid dehydrogenase catalytic" evidence="5">
    <location>
        <begin position="14"/>
        <end position="320"/>
    </location>
</feature>
<dbReference type="PANTHER" id="PTHR10996:SF178">
    <property type="entry name" value="2-HYDROXYACID DEHYDROGENASE YGL185C-RELATED"/>
    <property type="match status" value="1"/>
</dbReference>
<dbReference type="SUPFAM" id="SSF52283">
    <property type="entry name" value="Formate/glycerate dehydrogenase catalytic domain-like"/>
    <property type="match status" value="1"/>
</dbReference>
<protein>
    <recommendedName>
        <fullName evidence="9">D-3-phosphoglycerate dehydrogenase</fullName>
    </recommendedName>
</protein>
<dbReference type="Gene3D" id="3.40.50.720">
    <property type="entry name" value="NAD(P)-binding Rossmann-like Domain"/>
    <property type="match status" value="2"/>
</dbReference>
<reference evidence="7 8" key="1">
    <citation type="submission" date="2020-06" db="EMBL/GenBank/DDBJ databases">
        <title>Actinomadura xiongansis sp. nov., isolated from soil of Baiyangdian.</title>
        <authorList>
            <person name="Zhang X."/>
        </authorList>
    </citation>
    <scope>NUCLEOTIDE SEQUENCE [LARGE SCALE GENOMIC DNA]</scope>
    <source>
        <strain evidence="7 8">HBUM206468</strain>
    </source>
</reference>
<dbReference type="PANTHER" id="PTHR10996">
    <property type="entry name" value="2-HYDROXYACID DEHYDROGENASE-RELATED"/>
    <property type="match status" value="1"/>
</dbReference>
<proteinExistence type="inferred from homology"/>
<evidence type="ECO:0008006" key="9">
    <source>
        <dbReference type="Google" id="ProtNLM"/>
    </source>
</evidence>
<comment type="caution">
    <text evidence="7">The sequence shown here is derived from an EMBL/GenBank/DDBJ whole genome shotgun (WGS) entry which is preliminary data.</text>
</comment>
<dbReference type="EMBL" id="JABVEC010000009">
    <property type="protein sequence ID" value="MBC6466605.1"/>
    <property type="molecule type" value="Genomic_DNA"/>
</dbReference>
<comment type="similarity">
    <text evidence="1 4">Belongs to the D-isomer specific 2-hydroxyacid dehydrogenase family.</text>
</comment>
<evidence type="ECO:0000256" key="1">
    <source>
        <dbReference type="ARBA" id="ARBA00005854"/>
    </source>
</evidence>
<gene>
    <name evidence="7" type="ORF">HKK74_13980</name>
</gene>
<dbReference type="Pfam" id="PF02826">
    <property type="entry name" value="2-Hacid_dh_C"/>
    <property type="match status" value="1"/>
</dbReference>
<keyword evidence="3" id="KW-0520">NAD</keyword>
<dbReference type="Proteomes" id="UP000805614">
    <property type="component" value="Unassembled WGS sequence"/>
</dbReference>
<evidence type="ECO:0000259" key="5">
    <source>
        <dbReference type="Pfam" id="PF00389"/>
    </source>
</evidence>
<dbReference type="InterPro" id="IPR036291">
    <property type="entry name" value="NAD(P)-bd_dom_sf"/>
</dbReference>
<feature type="domain" description="D-isomer specific 2-hydroxyacid dehydrogenase NAD-binding" evidence="6">
    <location>
        <begin position="110"/>
        <end position="290"/>
    </location>
</feature>
<evidence type="ECO:0000259" key="6">
    <source>
        <dbReference type="Pfam" id="PF02826"/>
    </source>
</evidence>
<evidence type="ECO:0000256" key="2">
    <source>
        <dbReference type="ARBA" id="ARBA00023002"/>
    </source>
</evidence>
<keyword evidence="8" id="KW-1185">Reference proteome</keyword>
<evidence type="ECO:0000313" key="7">
    <source>
        <dbReference type="EMBL" id="MBC6466605.1"/>
    </source>
</evidence>
<dbReference type="RefSeq" id="WP_187243622.1">
    <property type="nucleotide sequence ID" value="NZ_BAAAOK010000013.1"/>
</dbReference>